<evidence type="ECO:0000256" key="5">
    <source>
        <dbReference type="ARBA" id="ARBA00023014"/>
    </source>
</evidence>
<dbReference type="Gene3D" id="3.10.20.30">
    <property type="match status" value="1"/>
</dbReference>
<evidence type="ECO:0000256" key="1">
    <source>
        <dbReference type="ARBA" id="ARBA00010914"/>
    </source>
</evidence>
<dbReference type="EMBL" id="GU474868">
    <property type="protein sequence ID" value="ADI17579.1"/>
    <property type="molecule type" value="Genomic_DNA"/>
</dbReference>
<sequence length="110" mass="11705">MPRMTFIDGAGAIHRVDAPVGHSLLQIAWDNGLDVEGACEGAMACSTCHVIVDPDWFARLDPPSEDEEDMLDLAPGLKPTSRLGCQIVVTDAMDGLTVSLPTATRNLMLG</sequence>
<dbReference type="GO" id="GO:0046872">
    <property type="term" value="F:metal ion binding"/>
    <property type="evidence" value="ECO:0007669"/>
    <property type="project" value="UniProtKB-KW"/>
</dbReference>
<dbReference type="PANTHER" id="PTHR23426:SF67">
    <property type="entry name" value="2FE-2S FERREDOXIN-TYPE DOMAIN-CONTAINING PROTEIN"/>
    <property type="match status" value="1"/>
</dbReference>
<reference evidence="8" key="1">
    <citation type="journal article" date="2011" name="Environ. Microbiol.">
        <title>Time-series analyses of Monterey Bay coastal microbial picoplankton using a 'genome proxy' microarray.</title>
        <authorList>
            <person name="Rich V.I."/>
            <person name="Pham V.D."/>
            <person name="Eppley J."/>
            <person name="Shi Y."/>
            <person name="DeLong E.F."/>
        </authorList>
    </citation>
    <scope>NUCLEOTIDE SEQUENCE</scope>
</reference>
<keyword evidence="2" id="KW-0001">2Fe-2S</keyword>
<dbReference type="PROSITE" id="PS00814">
    <property type="entry name" value="ADX"/>
    <property type="match status" value="1"/>
</dbReference>
<evidence type="ECO:0000256" key="2">
    <source>
        <dbReference type="ARBA" id="ARBA00022714"/>
    </source>
</evidence>
<dbReference type="PANTHER" id="PTHR23426">
    <property type="entry name" value="FERREDOXIN/ADRENODOXIN"/>
    <property type="match status" value="1"/>
</dbReference>
<dbReference type="InterPro" id="IPR012675">
    <property type="entry name" value="Beta-grasp_dom_sf"/>
</dbReference>
<keyword evidence="3" id="KW-0479">Metal-binding</keyword>
<feature type="domain" description="2Fe-2S ferredoxin-type" evidence="7">
    <location>
        <begin position="2"/>
        <end position="104"/>
    </location>
</feature>
<evidence type="ECO:0000259" key="7">
    <source>
        <dbReference type="PROSITE" id="PS51085"/>
    </source>
</evidence>
<dbReference type="PROSITE" id="PS51085">
    <property type="entry name" value="2FE2S_FER_2"/>
    <property type="match status" value="1"/>
</dbReference>
<dbReference type="Pfam" id="PF00111">
    <property type="entry name" value="Fer2"/>
    <property type="match status" value="1"/>
</dbReference>
<dbReference type="InterPro" id="IPR001041">
    <property type="entry name" value="2Fe-2S_ferredoxin-type"/>
</dbReference>
<comment type="similarity">
    <text evidence="1">Belongs to the adrenodoxin/putidaredoxin family.</text>
</comment>
<evidence type="ECO:0000256" key="6">
    <source>
        <dbReference type="ARBA" id="ARBA00034078"/>
    </source>
</evidence>
<dbReference type="GO" id="GO:0051537">
    <property type="term" value="F:2 iron, 2 sulfur cluster binding"/>
    <property type="evidence" value="ECO:0007669"/>
    <property type="project" value="UniProtKB-KW"/>
</dbReference>
<organism evidence="8">
    <name type="scientific">uncultured alpha proteobacterium HF0130_06E21</name>
    <dbReference type="NCBI Taxonomy" id="710808"/>
    <lineage>
        <taxon>Bacteria</taxon>
        <taxon>Pseudomonadati</taxon>
        <taxon>Pseudomonadota</taxon>
        <taxon>Alphaproteobacteria</taxon>
        <taxon>environmental samples</taxon>
    </lineage>
</organism>
<keyword evidence="4" id="KW-0408">Iron</keyword>
<dbReference type="GO" id="GO:0140647">
    <property type="term" value="P:P450-containing electron transport chain"/>
    <property type="evidence" value="ECO:0007669"/>
    <property type="project" value="InterPro"/>
</dbReference>
<comment type="cofactor">
    <cofactor evidence="6">
        <name>[2Fe-2S] cluster</name>
        <dbReference type="ChEBI" id="CHEBI:190135"/>
    </cofactor>
</comment>
<dbReference type="CDD" id="cd00207">
    <property type="entry name" value="fer2"/>
    <property type="match status" value="1"/>
</dbReference>
<evidence type="ECO:0000256" key="4">
    <source>
        <dbReference type="ARBA" id="ARBA00023004"/>
    </source>
</evidence>
<dbReference type="InterPro" id="IPR036010">
    <property type="entry name" value="2Fe-2S_ferredoxin-like_sf"/>
</dbReference>
<dbReference type="AlphaFoldDB" id="E0XT38"/>
<name>E0XT38_9PROT</name>
<keyword evidence="5" id="KW-0411">Iron-sulfur</keyword>
<proteinExistence type="inferred from homology"/>
<evidence type="ECO:0000313" key="8">
    <source>
        <dbReference type="EMBL" id="ADI17579.1"/>
    </source>
</evidence>
<accession>E0XT38</accession>
<dbReference type="GO" id="GO:0009055">
    <property type="term" value="F:electron transfer activity"/>
    <property type="evidence" value="ECO:0007669"/>
    <property type="project" value="TreeGrafter"/>
</dbReference>
<evidence type="ECO:0000256" key="3">
    <source>
        <dbReference type="ARBA" id="ARBA00022723"/>
    </source>
</evidence>
<dbReference type="SUPFAM" id="SSF54292">
    <property type="entry name" value="2Fe-2S ferredoxin-like"/>
    <property type="match status" value="1"/>
</dbReference>
<dbReference type="InterPro" id="IPR001055">
    <property type="entry name" value="Adrenodoxin-like"/>
</dbReference>
<protein>
    <submittedName>
        <fullName evidence="8">Ferredoxin</fullName>
    </submittedName>
</protein>
<dbReference type="PRINTS" id="PR00355">
    <property type="entry name" value="ADRENODOXIN"/>
</dbReference>
<dbReference type="InterPro" id="IPR018298">
    <property type="entry name" value="Adrenodoxin_Fe-S_BS"/>
</dbReference>